<evidence type="ECO:0000313" key="13">
    <source>
        <dbReference type="Proteomes" id="UP000182692"/>
    </source>
</evidence>
<keyword evidence="6" id="KW-0413">Isomerase</keyword>
<keyword evidence="4 10" id="KW-0347">Helicase</keyword>
<keyword evidence="2 10" id="KW-0547">Nucleotide-binding</keyword>
<evidence type="ECO:0000256" key="1">
    <source>
        <dbReference type="ARBA" id="ARBA00009922"/>
    </source>
</evidence>
<evidence type="ECO:0000256" key="7">
    <source>
        <dbReference type="ARBA" id="ARBA00034617"/>
    </source>
</evidence>
<dbReference type="GO" id="GO:0005524">
    <property type="term" value="F:ATP binding"/>
    <property type="evidence" value="ECO:0007669"/>
    <property type="project" value="UniProtKB-UniRule"/>
</dbReference>
<dbReference type="SUPFAM" id="SSF52540">
    <property type="entry name" value="P-loop containing nucleoside triphosphate hydrolases"/>
    <property type="match status" value="1"/>
</dbReference>
<dbReference type="InterPro" id="IPR027417">
    <property type="entry name" value="P-loop_NTPase"/>
</dbReference>
<dbReference type="Pfam" id="PF00580">
    <property type="entry name" value="UvrD-helicase"/>
    <property type="match status" value="1"/>
</dbReference>
<evidence type="ECO:0000256" key="2">
    <source>
        <dbReference type="ARBA" id="ARBA00022741"/>
    </source>
</evidence>
<protein>
    <recommendedName>
        <fullName evidence="8">DNA 3'-5' helicase</fullName>
        <ecNumber evidence="8">5.6.2.4</ecNumber>
    </recommendedName>
</protein>
<dbReference type="GO" id="GO:0000725">
    <property type="term" value="P:recombinational repair"/>
    <property type="evidence" value="ECO:0007669"/>
    <property type="project" value="TreeGrafter"/>
</dbReference>
<evidence type="ECO:0000256" key="3">
    <source>
        <dbReference type="ARBA" id="ARBA00022801"/>
    </source>
</evidence>
<comment type="catalytic activity">
    <reaction evidence="7">
        <text>Couples ATP hydrolysis with the unwinding of duplex DNA by translocating in the 3'-5' direction.</text>
        <dbReference type="EC" id="5.6.2.4"/>
    </reaction>
</comment>
<dbReference type="GO" id="GO:0005829">
    <property type="term" value="C:cytosol"/>
    <property type="evidence" value="ECO:0007669"/>
    <property type="project" value="TreeGrafter"/>
</dbReference>
<dbReference type="Proteomes" id="UP000182692">
    <property type="component" value="Unassembled WGS sequence"/>
</dbReference>
<dbReference type="PROSITE" id="PS51198">
    <property type="entry name" value="UVRD_HELICASE_ATP_BIND"/>
    <property type="match status" value="1"/>
</dbReference>
<dbReference type="PANTHER" id="PTHR11070:SF63">
    <property type="entry name" value="DNA HELICASE IV"/>
    <property type="match status" value="1"/>
</dbReference>
<dbReference type="Pfam" id="PF12462">
    <property type="entry name" value="Helicase_IV_N"/>
    <property type="match status" value="1"/>
</dbReference>
<feature type="domain" description="UvrD-like helicase ATP-binding" evidence="11">
    <location>
        <begin position="198"/>
        <end position="532"/>
    </location>
</feature>
<dbReference type="PANTHER" id="PTHR11070">
    <property type="entry name" value="UVRD / RECB / PCRA DNA HELICASE FAMILY MEMBER"/>
    <property type="match status" value="1"/>
</dbReference>
<dbReference type="Gene3D" id="3.40.50.300">
    <property type="entry name" value="P-loop containing nucleotide triphosphate hydrolases"/>
    <property type="match status" value="3"/>
</dbReference>
<keyword evidence="3 10" id="KW-0378">Hydrolase</keyword>
<dbReference type="RefSeq" id="WP_074925065.1">
    <property type="nucleotide sequence ID" value="NZ_FOWR01000002.1"/>
</dbReference>
<dbReference type="GeneID" id="35873038"/>
<dbReference type="GO" id="GO:0043138">
    <property type="term" value="F:3'-5' DNA helicase activity"/>
    <property type="evidence" value="ECO:0007669"/>
    <property type="project" value="UniProtKB-EC"/>
</dbReference>
<dbReference type="AlphaFoldDB" id="A0A1I5JX09"/>
<evidence type="ECO:0000256" key="9">
    <source>
        <dbReference type="ARBA" id="ARBA00048988"/>
    </source>
</evidence>
<organism evidence="12 13">
    <name type="scientific">Enterovibrio norvegicus DSM 15893</name>
    <dbReference type="NCBI Taxonomy" id="1121869"/>
    <lineage>
        <taxon>Bacteria</taxon>
        <taxon>Pseudomonadati</taxon>
        <taxon>Pseudomonadota</taxon>
        <taxon>Gammaproteobacteria</taxon>
        <taxon>Vibrionales</taxon>
        <taxon>Vibrionaceae</taxon>
        <taxon>Enterovibrio</taxon>
    </lineage>
</organism>
<dbReference type="FunFam" id="3.40.50.300:FF:000975">
    <property type="entry name" value="DNA helicase"/>
    <property type="match status" value="1"/>
</dbReference>
<dbReference type="CDD" id="cd18807">
    <property type="entry name" value="SF1_C_UvrD"/>
    <property type="match status" value="1"/>
</dbReference>
<comment type="similarity">
    <text evidence="1">Belongs to the helicase family. UvrD subfamily.</text>
</comment>
<evidence type="ECO:0000259" key="11">
    <source>
        <dbReference type="PROSITE" id="PS51198"/>
    </source>
</evidence>
<name>A0A1I5JX09_9GAMM</name>
<accession>A0A1I5JX09</accession>
<dbReference type="STRING" id="1121869.SAMN03084138_00395"/>
<dbReference type="InterPro" id="IPR000212">
    <property type="entry name" value="DNA_helicase_UvrD/REP"/>
</dbReference>
<dbReference type="InterPro" id="IPR013986">
    <property type="entry name" value="DExx_box_DNA_helicase_dom_sf"/>
</dbReference>
<keyword evidence="5 10" id="KW-0067">ATP-binding</keyword>
<dbReference type="OrthoDB" id="5298826at2"/>
<dbReference type="EC" id="5.6.2.4" evidence="8"/>
<dbReference type="GO" id="GO:0003677">
    <property type="term" value="F:DNA binding"/>
    <property type="evidence" value="ECO:0007669"/>
    <property type="project" value="InterPro"/>
</dbReference>
<dbReference type="CDD" id="cd17932">
    <property type="entry name" value="DEXQc_UvrD"/>
    <property type="match status" value="1"/>
</dbReference>
<dbReference type="InterPro" id="IPR022161">
    <property type="entry name" value="Helicase_IV_N"/>
</dbReference>
<evidence type="ECO:0000256" key="6">
    <source>
        <dbReference type="ARBA" id="ARBA00023235"/>
    </source>
</evidence>
<dbReference type="InterPro" id="IPR014016">
    <property type="entry name" value="UvrD-like_ATP-bd"/>
</dbReference>
<feature type="binding site" evidence="10">
    <location>
        <begin position="219"/>
        <end position="226"/>
    </location>
    <ligand>
        <name>ATP</name>
        <dbReference type="ChEBI" id="CHEBI:30616"/>
    </ligand>
</feature>
<dbReference type="Pfam" id="PF13361">
    <property type="entry name" value="UvrD_C"/>
    <property type="match status" value="1"/>
</dbReference>
<evidence type="ECO:0000256" key="8">
    <source>
        <dbReference type="ARBA" id="ARBA00034808"/>
    </source>
</evidence>
<evidence type="ECO:0000256" key="5">
    <source>
        <dbReference type="ARBA" id="ARBA00022840"/>
    </source>
</evidence>
<dbReference type="InterPro" id="IPR014017">
    <property type="entry name" value="DNA_helicase_UvrD-like_C"/>
</dbReference>
<gene>
    <name evidence="12" type="ORF">SAMN03084138_00395</name>
</gene>
<proteinExistence type="inferred from homology"/>
<reference evidence="12 13" key="1">
    <citation type="submission" date="2016-10" db="EMBL/GenBank/DDBJ databases">
        <authorList>
            <person name="de Groot N.N."/>
        </authorList>
    </citation>
    <scope>NUCLEOTIDE SEQUENCE [LARGE SCALE GENOMIC DNA]</scope>
    <source>
        <strain evidence="12 13">DSM 15893</strain>
    </source>
</reference>
<sequence>MKLSASRLAQWFVQGDHYSIRLDESRLVFESKHITETVPFSIWDGQCRISRGLWWGKLTVIVSPADRPAQTLTVYGLPWRELQAFAEQLTGEYQVWLAGQQKRFMLVEHELFALRDILADHQGYLRDADLKAWREKADAVFEAHTLHPQVFSVANPALYQAVYGWIQNGDAKRMARNQRWQDNERERWSAWFDEAESSPLNASQRDAVLMDDNHNLLLAGAGSGKTSVLMARTRYLVMGEQTTPERILMLAFGKKASEEMKTRLQAHQLTKVNVSTFHSFATTIIKEATGQAPVMADLATDEESKMSWMTLWLAKNLANPTVEKRWQKHLAQWKVSGLSADRPLVEQAHEPKLHKWLWRQLDLLQQQTLSQTAIKQRIQALQPSTTEREDDTTLTELDSPNTNMVAKALSELSLVWPLVRDYRQHLTQNKTFDFNGLIIEATKILSKKNATLASHYDHVMVDEYQDISPSRLALLEAVCGGKRDRSPSLFAVGDDWQAIYRFAGSDVSLTTDFLARFPKGEIRYLDTTYRFNSMLGDVANRFIQVNPTQLSKPLNSHRLQKKKAVTLLPTERIAAALDKLASSQGEKSASVLIIGRNNANKPADLGQWHSSYPSLDIRYVTAHASKGLEADYTFIVDVNENVFPARSYAEGLEGALLHMEEGVEHAEERRLFYVALTRAKHQCWVCCEPEMASVFVKELWQGDYPVSCSITKKQLMAN</sequence>
<dbReference type="Gene3D" id="1.10.10.160">
    <property type="match status" value="1"/>
</dbReference>
<comment type="catalytic activity">
    <reaction evidence="9">
        <text>ATP + H2O = ADP + phosphate + H(+)</text>
        <dbReference type="Rhea" id="RHEA:13065"/>
        <dbReference type="ChEBI" id="CHEBI:15377"/>
        <dbReference type="ChEBI" id="CHEBI:15378"/>
        <dbReference type="ChEBI" id="CHEBI:30616"/>
        <dbReference type="ChEBI" id="CHEBI:43474"/>
        <dbReference type="ChEBI" id="CHEBI:456216"/>
        <dbReference type="EC" id="5.6.2.4"/>
    </reaction>
</comment>
<evidence type="ECO:0000313" key="12">
    <source>
        <dbReference type="EMBL" id="SFO77342.1"/>
    </source>
</evidence>
<dbReference type="NCBIfam" id="NF008276">
    <property type="entry name" value="PRK11054.1"/>
    <property type="match status" value="1"/>
</dbReference>
<dbReference type="GO" id="GO:0016887">
    <property type="term" value="F:ATP hydrolysis activity"/>
    <property type="evidence" value="ECO:0007669"/>
    <property type="project" value="RHEA"/>
</dbReference>
<dbReference type="EMBL" id="FOWR01000002">
    <property type="protein sequence ID" value="SFO77342.1"/>
    <property type="molecule type" value="Genomic_DNA"/>
</dbReference>
<evidence type="ECO:0000256" key="4">
    <source>
        <dbReference type="ARBA" id="ARBA00022806"/>
    </source>
</evidence>
<evidence type="ECO:0000256" key="10">
    <source>
        <dbReference type="PROSITE-ProRule" id="PRU00560"/>
    </source>
</evidence>